<dbReference type="Proteomes" id="UP001304970">
    <property type="component" value="Chromosome"/>
</dbReference>
<evidence type="ECO:0000313" key="1">
    <source>
        <dbReference type="EMBL" id="WNY27245.1"/>
    </source>
</evidence>
<sequence length="48" mass="5755">MRICQNRLVKIGLSKNDEMSELVIFDFVIFAKRRIVLHNIGYIDLYRI</sequence>
<dbReference type="EMBL" id="CP131061">
    <property type="protein sequence ID" value="WNY27245.1"/>
    <property type="molecule type" value="Genomic_DNA"/>
</dbReference>
<gene>
    <name evidence="1" type="ORF">MsAm2_10370</name>
</gene>
<accession>A0AA96ZVT7</accession>
<evidence type="ECO:0000313" key="2">
    <source>
        <dbReference type="Proteomes" id="UP001304970"/>
    </source>
</evidence>
<name>A0AA96ZVT7_9EURY</name>
<protein>
    <submittedName>
        <fullName evidence="1">Uncharacterized protein</fullName>
    </submittedName>
</protein>
<dbReference type="AlphaFoldDB" id="A0AA96ZVT7"/>
<reference evidence="1 2" key="1">
    <citation type="submission" date="2023-07" db="EMBL/GenBank/DDBJ databases">
        <title>Closed genome sequence of Methanosarcinaceae archaeon Am2.</title>
        <authorList>
            <person name="Poehlein A."/>
            <person name="Protasov E."/>
            <person name="Platt K."/>
            <person name="Reeh H."/>
            <person name="Daniel R."/>
            <person name="Brune A."/>
        </authorList>
    </citation>
    <scope>NUCLEOTIDE SEQUENCE [LARGE SCALE GENOMIC DNA]</scope>
    <source>
        <strain evidence="1 2">Am2</strain>
    </source>
</reference>
<keyword evidence="2" id="KW-1185">Reference proteome</keyword>
<proteinExistence type="predicted"/>
<organism evidence="1 2">
    <name type="scientific">Methanolapillus ohkumae</name>
    <dbReference type="NCBI Taxonomy" id="3028298"/>
    <lineage>
        <taxon>Archaea</taxon>
        <taxon>Methanobacteriati</taxon>
        <taxon>Methanobacteriota</taxon>
        <taxon>Stenosarchaea group</taxon>
        <taxon>Methanomicrobia</taxon>
        <taxon>Methanosarcinales</taxon>
        <taxon>Methanosarcinaceae</taxon>
        <taxon>Methanolapillus</taxon>
    </lineage>
</organism>